<comment type="subcellular location">
    <subcellularLocation>
        <location evidence="1">Cell membrane</location>
        <topology evidence="1">Peripheral membrane protein</topology>
    </subcellularLocation>
</comment>
<dbReference type="PROSITE" id="PS50893">
    <property type="entry name" value="ABC_TRANSPORTER_2"/>
    <property type="match status" value="2"/>
</dbReference>
<keyword evidence="8" id="KW-1278">Translocase</keyword>
<keyword evidence="3" id="KW-1003">Cell membrane</keyword>
<keyword evidence="9" id="KW-0472">Membrane</keyword>
<organism evidence="11 12">
    <name type="scientific">Chlorobium phaeobacteroides (strain DSM 266 / SMG 266 / 2430)</name>
    <dbReference type="NCBI Taxonomy" id="290317"/>
    <lineage>
        <taxon>Bacteria</taxon>
        <taxon>Pseudomonadati</taxon>
        <taxon>Chlorobiota</taxon>
        <taxon>Chlorobiia</taxon>
        <taxon>Chlorobiales</taxon>
        <taxon>Chlorobiaceae</taxon>
        <taxon>Chlorobium/Pelodictyon group</taxon>
        <taxon>Chlorobium</taxon>
    </lineage>
</organism>
<evidence type="ECO:0000313" key="12">
    <source>
        <dbReference type="Proteomes" id="UP000008701"/>
    </source>
</evidence>
<dbReference type="KEGG" id="cph:Cpha266_0993"/>
<dbReference type="Pfam" id="PF00005">
    <property type="entry name" value="ABC_tran"/>
    <property type="match status" value="2"/>
</dbReference>
<dbReference type="eggNOG" id="COG3845">
    <property type="taxonomic scope" value="Bacteria"/>
</dbReference>
<dbReference type="FunFam" id="3.40.50.300:FF:000127">
    <property type="entry name" value="Ribose import ATP-binding protein RbsA"/>
    <property type="match status" value="1"/>
</dbReference>
<gene>
    <name evidence="11" type="ordered locus">Cpha266_0993</name>
</gene>
<dbReference type="Gene3D" id="3.40.50.300">
    <property type="entry name" value="P-loop containing nucleotide triphosphate hydrolases"/>
    <property type="match status" value="2"/>
</dbReference>
<dbReference type="SMART" id="SM00382">
    <property type="entry name" value="AAA"/>
    <property type="match status" value="1"/>
</dbReference>
<evidence type="ECO:0000256" key="5">
    <source>
        <dbReference type="ARBA" id="ARBA00022737"/>
    </source>
</evidence>
<reference evidence="11 12" key="1">
    <citation type="submission" date="2006-12" db="EMBL/GenBank/DDBJ databases">
        <title>Complete sequence of Chlorobium phaeobacteroides DSM 266.</title>
        <authorList>
            <consortium name="US DOE Joint Genome Institute"/>
            <person name="Copeland A."/>
            <person name="Lucas S."/>
            <person name="Lapidus A."/>
            <person name="Barry K."/>
            <person name="Detter J.C."/>
            <person name="Glavina del Rio T."/>
            <person name="Hammon N."/>
            <person name="Israni S."/>
            <person name="Pitluck S."/>
            <person name="Goltsman E."/>
            <person name="Schmutz J."/>
            <person name="Larimer F."/>
            <person name="Land M."/>
            <person name="Hauser L."/>
            <person name="Mikhailova N."/>
            <person name="Li T."/>
            <person name="Overmann J."/>
            <person name="Bryant D.A."/>
            <person name="Richardson P."/>
        </authorList>
    </citation>
    <scope>NUCLEOTIDE SEQUENCE [LARGE SCALE GENOMIC DNA]</scope>
    <source>
        <strain evidence="11 12">DSM 266</strain>
    </source>
</reference>
<dbReference type="GO" id="GO:0005524">
    <property type="term" value="F:ATP binding"/>
    <property type="evidence" value="ECO:0007669"/>
    <property type="project" value="UniProtKB-KW"/>
</dbReference>
<dbReference type="InterPro" id="IPR050107">
    <property type="entry name" value="ABC_carbohydrate_import_ATPase"/>
</dbReference>
<keyword evidence="4" id="KW-0762">Sugar transport</keyword>
<evidence type="ECO:0000256" key="7">
    <source>
        <dbReference type="ARBA" id="ARBA00022840"/>
    </source>
</evidence>
<evidence type="ECO:0000256" key="8">
    <source>
        <dbReference type="ARBA" id="ARBA00022967"/>
    </source>
</evidence>
<evidence type="ECO:0000256" key="4">
    <source>
        <dbReference type="ARBA" id="ARBA00022597"/>
    </source>
</evidence>
<keyword evidence="6" id="KW-0547">Nucleotide-binding</keyword>
<name>A1BF63_CHLPD</name>
<dbReference type="EMBL" id="CP000492">
    <property type="protein sequence ID" value="ABL65040.1"/>
    <property type="molecule type" value="Genomic_DNA"/>
</dbReference>
<keyword evidence="7 11" id="KW-0067">ATP-binding</keyword>
<keyword evidence="2" id="KW-0813">Transport</keyword>
<protein>
    <submittedName>
        <fullName evidence="11">Nucleoside ABC transporter ATP-binding protein</fullName>
    </submittedName>
</protein>
<evidence type="ECO:0000259" key="10">
    <source>
        <dbReference type="PROSITE" id="PS50893"/>
    </source>
</evidence>
<dbReference type="Proteomes" id="UP000008701">
    <property type="component" value="Chromosome"/>
</dbReference>
<evidence type="ECO:0000313" key="11">
    <source>
        <dbReference type="EMBL" id="ABL65040.1"/>
    </source>
</evidence>
<dbReference type="InterPro" id="IPR027417">
    <property type="entry name" value="P-loop_NTPase"/>
</dbReference>
<dbReference type="PANTHER" id="PTHR43790:SF4">
    <property type="entry name" value="GUANOSINE IMPORT ATP-BINDING PROTEIN NUPO"/>
    <property type="match status" value="1"/>
</dbReference>
<accession>A1BF63</accession>
<evidence type="ECO:0000256" key="9">
    <source>
        <dbReference type="ARBA" id="ARBA00023136"/>
    </source>
</evidence>
<evidence type="ECO:0000256" key="1">
    <source>
        <dbReference type="ARBA" id="ARBA00004202"/>
    </source>
</evidence>
<dbReference type="InterPro" id="IPR003593">
    <property type="entry name" value="AAA+_ATPase"/>
</dbReference>
<dbReference type="CDD" id="cd03215">
    <property type="entry name" value="ABC_Carb_Monos_II"/>
    <property type="match status" value="1"/>
</dbReference>
<evidence type="ECO:0000256" key="3">
    <source>
        <dbReference type="ARBA" id="ARBA00022475"/>
    </source>
</evidence>
<dbReference type="GO" id="GO:0016887">
    <property type="term" value="F:ATP hydrolysis activity"/>
    <property type="evidence" value="ECO:0007669"/>
    <property type="project" value="InterPro"/>
</dbReference>
<dbReference type="PROSITE" id="PS00211">
    <property type="entry name" value="ABC_TRANSPORTER_1"/>
    <property type="match status" value="1"/>
</dbReference>
<dbReference type="OrthoDB" id="9801987at2"/>
<feature type="domain" description="ABC transporter" evidence="10">
    <location>
        <begin position="9"/>
        <end position="245"/>
    </location>
</feature>
<dbReference type="CDD" id="cd03216">
    <property type="entry name" value="ABC_Carb_Monos_I"/>
    <property type="match status" value="1"/>
</dbReference>
<evidence type="ECO:0000256" key="2">
    <source>
        <dbReference type="ARBA" id="ARBA00022448"/>
    </source>
</evidence>
<dbReference type="AlphaFoldDB" id="A1BF63"/>
<dbReference type="GO" id="GO:0005886">
    <property type="term" value="C:plasma membrane"/>
    <property type="evidence" value="ECO:0007669"/>
    <property type="project" value="UniProtKB-SubCell"/>
</dbReference>
<dbReference type="STRING" id="290317.Cpha266_0993"/>
<dbReference type="InterPro" id="IPR017871">
    <property type="entry name" value="ABC_transporter-like_CS"/>
</dbReference>
<sequence length="517" mass="56614">MGISTAEAVGLTAVSKTFGTCKANHNISLSIRKGSIHAIVGENGAGKSTLSKIIYGMYSPSSGELAINGNPVQFTSPRDAINAGIGMVHQHFMLIPTLSVAENIMLGNEQTPLFSFFSLKKAKKRIQQLSELYNIPINSDKPASSISVGEEQRVEIMKLLYRQADIMILDEPTAVLTPQETDGLFSSLRALVGKGKTVILITHKLDEVLDVADMVTVMKKGEVMASVPVPGMTKERLARMMVGRDVLFQPGNPKSTTGKPVLEIKKLGFTTAKGEQKLHELSLKVCSGEVYGIAGVEGNGQQELLAVLWGMQSEHTKLSGEVTLHGLRLSSRSPAQIAAMGVSYIPEDRLKHAVITAYTLSENLIFGRHREKIFRKNIGFNQEKISEYSTRMISEYDIRCDNPLHQSLESLSGGNQQKVVLSRELNRPGISLLVLAQPTRGVDIGAIEMIHKKIIDARQKGMAVLLVSSELEEIVALSTRIGCLYNGSIRREFTEEEVTRGRCCEHDFQKEIGISIT</sequence>
<dbReference type="InterPro" id="IPR003439">
    <property type="entry name" value="ABC_transporter-like_ATP-bd"/>
</dbReference>
<proteinExistence type="predicted"/>
<keyword evidence="12" id="KW-1185">Reference proteome</keyword>
<dbReference type="SUPFAM" id="SSF52540">
    <property type="entry name" value="P-loop containing nucleoside triphosphate hydrolases"/>
    <property type="match status" value="2"/>
</dbReference>
<evidence type="ECO:0000256" key="6">
    <source>
        <dbReference type="ARBA" id="ARBA00022741"/>
    </source>
</evidence>
<dbReference type="PANTHER" id="PTHR43790">
    <property type="entry name" value="CARBOHYDRATE TRANSPORT ATP-BINDING PROTEIN MG119-RELATED"/>
    <property type="match status" value="1"/>
</dbReference>
<dbReference type="RefSeq" id="WP_011744867.1">
    <property type="nucleotide sequence ID" value="NC_008639.1"/>
</dbReference>
<dbReference type="HOGENOM" id="CLU_000604_92_0_10"/>
<feature type="domain" description="ABC transporter" evidence="10">
    <location>
        <begin position="262"/>
        <end position="511"/>
    </location>
</feature>
<keyword evidence="5" id="KW-0677">Repeat</keyword>